<evidence type="ECO:0000313" key="2">
    <source>
        <dbReference type="Proteomes" id="UP001500837"/>
    </source>
</evidence>
<keyword evidence="2" id="KW-1185">Reference proteome</keyword>
<accession>A0AAV3S1W6</accession>
<name>A0AAV3S1W6_9EURY</name>
<gene>
    <name evidence="1" type="ORF">GCM10009066_00440</name>
</gene>
<dbReference type="RefSeq" id="WP_020221821.1">
    <property type="nucleotide sequence ID" value="NZ_BAAABL010000003.1"/>
</dbReference>
<evidence type="ECO:0000313" key="1">
    <source>
        <dbReference type="EMBL" id="GAA0289835.1"/>
    </source>
</evidence>
<proteinExistence type="predicted"/>
<dbReference type="Proteomes" id="UP001500837">
    <property type="component" value="Unassembled WGS sequence"/>
</dbReference>
<dbReference type="AlphaFoldDB" id="A0AAV3S1W6"/>
<protein>
    <submittedName>
        <fullName evidence="1">Uncharacterized protein</fullName>
    </submittedName>
</protein>
<dbReference type="EMBL" id="BAAABL010000003">
    <property type="protein sequence ID" value="GAA0289835.1"/>
    <property type="molecule type" value="Genomic_DNA"/>
</dbReference>
<organism evidence="1 2">
    <name type="scientific">Halarchaeum salinum</name>
    <dbReference type="NCBI Taxonomy" id="489912"/>
    <lineage>
        <taxon>Archaea</taxon>
        <taxon>Methanobacteriati</taxon>
        <taxon>Methanobacteriota</taxon>
        <taxon>Stenosarchaea group</taxon>
        <taxon>Halobacteria</taxon>
        <taxon>Halobacteriales</taxon>
        <taxon>Halobacteriaceae</taxon>
    </lineage>
</organism>
<reference evidence="1 2" key="1">
    <citation type="journal article" date="2019" name="Int. J. Syst. Evol. Microbiol.">
        <title>The Global Catalogue of Microorganisms (GCM) 10K type strain sequencing project: providing services to taxonomists for standard genome sequencing and annotation.</title>
        <authorList>
            <consortium name="The Broad Institute Genomics Platform"/>
            <consortium name="The Broad Institute Genome Sequencing Center for Infectious Disease"/>
            <person name="Wu L."/>
            <person name="Ma J."/>
        </authorList>
    </citation>
    <scope>NUCLEOTIDE SEQUENCE [LARGE SCALE GENOMIC DNA]</scope>
    <source>
        <strain evidence="1 2">JCM 16330</strain>
    </source>
</reference>
<sequence>MAAGWKATADAELLRRELRAARDELVRKRTDEGDPMTAASQLPLMPERDDEFLPLALMSVTDLETHIERLERDLTDLENGITDLDD</sequence>
<comment type="caution">
    <text evidence="1">The sequence shown here is derived from an EMBL/GenBank/DDBJ whole genome shotgun (WGS) entry which is preliminary data.</text>
</comment>